<reference evidence="5" key="1">
    <citation type="submission" date="2014-12" db="EMBL/GenBank/DDBJ databases">
        <authorList>
            <person name="Jaenicke S."/>
        </authorList>
    </citation>
    <scope>NUCLEOTIDE SEQUENCE [LARGE SCALE GENOMIC DNA]</scope>
    <source>
        <strain evidence="5">CBS1600</strain>
    </source>
</reference>
<dbReference type="GO" id="GO:0031297">
    <property type="term" value="P:replication fork processing"/>
    <property type="evidence" value="ECO:0007669"/>
    <property type="project" value="TreeGrafter"/>
</dbReference>
<evidence type="ECO:0000256" key="1">
    <source>
        <dbReference type="ARBA" id="ARBA00006612"/>
    </source>
</evidence>
<dbReference type="GO" id="GO:0046982">
    <property type="term" value="F:protein heterodimerization activity"/>
    <property type="evidence" value="ECO:0007669"/>
    <property type="project" value="InterPro"/>
</dbReference>
<evidence type="ECO:0000313" key="7">
    <source>
        <dbReference type="Proteomes" id="UP000038830"/>
    </source>
</evidence>
<dbReference type="GO" id="GO:0006281">
    <property type="term" value="P:DNA repair"/>
    <property type="evidence" value="ECO:0007669"/>
    <property type="project" value="UniProtKB-KW"/>
</dbReference>
<dbReference type="GO" id="GO:0003682">
    <property type="term" value="F:chromatin binding"/>
    <property type="evidence" value="ECO:0007669"/>
    <property type="project" value="TreeGrafter"/>
</dbReference>
<dbReference type="Proteomes" id="UP000038830">
    <property type="component" value="Unassembled WGS sequence"/>
</dbReference>
<protein>
    <submittedName>
        <fullName evidence="5">Uncharacterized protein YOL086W-A</fullName>
    </submittedName>
</protein>
<evidence type="ECO:0000313" key="5">
    <source>
        <dbReference type="EMBL" id="CEP24881.1"/>
    </source>
</evidence>
<evidence type="ECO:0000313" key="8">
    <source>
        <dbReference type="Proteomes" id="UP000094389"/>
    </source>
</evidence>
<dbReference type="AlphaFoldDB" id="A0A0H5C939"/>
<reference evidence="7" key="2">
    <citation type="journal article" date="2015" name="J. Biotechnol.">
        <title>The structure of the Cyberlindnera jadinii genome and its relation to Candida utilis analyzed by the occurrence of single nucleotide polymorphisms.</title>
        <authorList>
            <person name="Rupp O."/>
            <person name="Brinkrolf K."/>
            <person name="Buerth C."/>
            <person name="Kunigo M."/>
            <person name="Schneider J."/>
            <person name="Jaenicke S."/>
            <person name="Goesmann A."/>
            <person name="Puehler A."/>
            <person name="Jaeger K.-E."/>
            <person name="Ernst J.F."/>
        </authorList>
    </citation>
    <scope>NUCLEOTIDE SEQUENCE [LARGE SCALE GENOMIC DNA]</scope>
    <source>
        <strain evidence="7">ATCC 18201 / CBS 1600 / BCRC 20928 / JCM 3617 / NBRC 0987 / NRRL Y-1542</strain>
    </source>
</reference>
<accession>A0A0H5C939</accession>
<dbReference type="PANTHER" id="PTHR22980:SF0">
    <property type="entry name" value="CENTROMERE PROTEIN S"/>
    <property type="match status" value="1"/>
</dbReference>
<dbReference type="InterPro" id="IPR009072">
    <property type="entry name" value="Histone-fold"/>
</dbReference>
<dbReference type="PANTHER" id="PTHR22980">
    <property type="entry name" value="CORTISTATIN"/>
    <property type="match status" value="1"/>
</dbReference>
<dbReference type="Proteomes" id="UP000094389">
    <property type="component" value="Unassembled WGS sequence"/>
</dbReference>
<dbReference type="STRING" id="983966.A0A0H5C939"/>
<keyword evidence="2" id="KW-0227">DNA damage</keyword>
<dbReference type="SUPFAM" id="SSF47113">
    <property type="entry name" value="Histone-fold"/>
    <property type="match status" value="1"/>
</dbReference>
<evidence type="ECO:0000256" key="3">
    <source>
        <dbReference type="ARBA" id="ARBA00023125"/>
    </source>
</evidence>
<dbReference type="CDD" id="cd22919">
    <property type="entry name" value="HFD_CENP-S"/>
    <property type="match status" value="1"/>
</dbReference>
<keyword evidence="8" id="KW-1185">Reference proteome</keyword>
<dbReference type="OrthoDB" id="1872155at2759"/>
<evidence type="ECO:0000256" key="2">
    <source>
        <dbReference type="ARBA" id="ARBA00022763"/>
    </source>
</evidence>
<keyword evidence="3" id="KW-0238">DNA-binding</keyword>
<keyword evidence="4" id="KW-0234">DNA repair</keyword>
<accession>A0A1E4RVL3</accession>
<evidence type="ECO:0000313" key="6">
    <source>
        <dbReference type="EMBL" id="ODV71280.1"/>
    </source>
</evidence>
<organism evidence="5 7">
    <name type="scientific">Cyberlindnera jadinii (strain ATCC 18201 / CBS 1600 / BCRC 20928 / JCM 3617 / NBRC 0987 / NRRL Y-1542)</name>
    <name type="common">Torula yeast</name>
    <name type="synonym">Candida utilis</name>
    <dbReference type="NCBI Taxonomy" id="983966"/>
    <lineage>
        <taxon>Eukaryota</taxon>
        <taxon>Fungi</taxon>
        <taxon>Dikarya</taxon>
        <taxon>Ascomycota</taxon>
        <taxon>Saccharomycotina</taxon>
        <taxon>Saccharomycetes</taxon>
        <taxon>Phaffomycetales</taxon>
        <taxon>Phaffomycetaceae</taxon>
        <taxon>Cyberlindnera</taxon>
    </lineage>
</organism>
<dbReference type="GO" id="GO:0000712">
    <property type="term" value="P:resolution of meiotic recombination intermediates"/>
    <property type="evidence" value="ECO:0007669"/>
    <property type="project" value="TreeGrafter"/>
</dbReference>
<reference evidence="6 8" key="3">
    <citation type="journal article" date="2016" name="Proc. Natl. Acad. Sci. U.S.A.">
        <title>Comparative genomics of biotechnologically important yeasts.</title>
        <authorList>
            <person name="Riley R."/>
            <person name="Haridas S."/>
            <person name="Wolfe K.H."/>
            <person name="Lopes M.R."/>
            <person name="Hittinger C.T."/>
            <person name="Goeker M."/>
            <person name="Salamov A.A."/>
            <person name="Wisecaver J.H."/>
            <person name="Long T.M."/>
            <person name="Calvey C.H."/>
            <person name="Aerts A.L."/>
            <person name="Barry K.W."/>
            <person name="Choi C."/>
            <person name="Clum A."/>
            <person name="Coughlan A.Y."/>
            <person name="Deshpande S."/>
            <person name="Douglass A.P."/>
            <person name="Hanson S.J."/>
            <person name="Klenk H.-P."/>
            <person name="LaButti K.M."/>
            <person name="Lapidus A."/>
            <person name="Lindquist E.A."/>
            <person name="Lipzen A.M."/>
            <person name="Meier-Kolthoff J.P."/>
            <person name="Ohm R.A."/>
            <person name="Otillar R.P."/>
            <person name="Pangilinan J.L."/>
            <person name="Peng Y."/>
            <person name="Rokas A."/>
            <person name="Rosa C.A."/>
            <person name="Scheuner C."/>
            <person name="Sibirny A.A."/>
            <person name="Slot J.C."/>
            <person name="Stielow J.B."/>
            <person name="Sun H."/>
            <person name="Kurtzman C.P."/>
            <person name="Blackwell M."/>
            <person name="Grigoriev I.V."/>
            <person name="Jeffries T.W."/>
        </authorList>
    </citation>
    <scope>NUCLEOTIDE SEQUENCE [LARGE SCALE GENOMIC DNA]</scope>
    <source>
        <strain evidence="8">ATCC 18201 / CBS 1600 / BCRC 20928 / JCM 3617 / NBRC 0987 / NRRL Y-1542</strain>
        <strain evidence="6">NRRL Y-1542</strain>
    </source>
</reference>
<proteinExistence type="inferred from homology"/>
<gene>
    <name evidence="5" type="ORF">BN1211_5818</name>
    <name evidence="6" type="ORF">CYBJADRAFT_169507</name>
</gene>
<dbReference type="EMBL" id="CDQK01000007">
    <property type="protein sequence ID" value="CEP24881.1"/>
    <property type="molecule type" value="Genomic_DNA"/>
</dbReference>
<dbReference type="OMA" id="WTQIENV"/>
<dbReference type="InterPro" id="IPR029003">
    <property type="entry name" value="CENP-S/Mhf1"/>
</dbReference>
<dbReference type="EMBL" id="KV453942">
    <property type="protein sequence ID" value="ODV71280.1"/>
    <property type="molecule type" value="Genomic_DNA"/>
</dbReference>
<evidence type="ECO:0000256" key="4">
    <source>
        <dbReference type="ARBA" id="ARBA00023204"/>
    </source>
</evidence>
<dbReference type="GO" id="GO:0003677">
    <property type="term" value="F:DNA binding"/>
    <property type="evidence" value="ECO:0007669"/>
    <property type="project" value="UniProtKB-KW"/>
</dbReference>
<dbReference type="Gene3D" id="1.10.20.10">
    <property type="entry name" value="Histone, subunit A"/>
    <property type="match status" value="1"/>
</dbReference>
<dbReference type="Pfam" id="PF15630">
    <property type="entry name" value="CENP-S"/>
    <property type="match status" value="1"/>
</dbReference>
<sequence length="105" mass="11756">MRELSSEDREVVSQLKARLWLAISQIVEEEANGLDNGTRVTATPKFTASLVELAYNQAVSLGEDLEAFARHAGRKNITPEDMFMVTRKNDDLTQLLKEYLGTLGE</sequence>
<comment type="similarity">
    <text evidence="1">Belongs to the TAF9 family. CENP-S/MHF1 subfamily.</text>
</comment>
<name>A0A0H5C939_CYBJN</name>
<dbReference type="GO" id="GO:0071821">
    <property type="term" value="C:FANCM-MHF complex"/>
    <property type="evidence" value="ECO:0007669"/>
    <property type="project" value="InterPro"/>
</dbReference>